<dbReference type="EMBL" id="JAQMFO010000031">
    <property type="protein sequence ID" value="MDB6373859.1"/>
    <property type="molecule type" value="Genomic_DNA"/>
</dbReference>
<protein>
    <recommendedName>
        <fullName evidence="3">Transcriptional regulator</fullName>
    </recommendedName>
</protein>
<comment type="caution">
    <text evidence="1">The sequence shown here is derived from an EMBL/GenBank/DDBJ whole genome shotgun (WGS) entry which is preliminary data.</text>
</comment>
<name>A0AAW6BJN3_9GAMM</name>
<dbReference type="RefSeq" id="WP_271867235.1">
    <property type="nucleotide sequence ID" value="NZ_JAQMFO010000031.1"/>
</dbReference>
<organism evidence="1 2">
    <name type="scientific">Photorhabdus bodei</name>
    <dbReference type="NCBI Taxonomy" id="2029681"/>
    <lineage>
        <taxon>Bacteria</taxon>
        <taxon>Pseudomonadati</taxon>
        <taxon>Pseudomonadota</taxon>
        <taxon>Gammaproteobacteria</taxon>
        <taxon>Enterobacterales</taxon>
        <taxon>Morganellaceae</taxon>
        <taxon>Photorhabdus</taxon>
    </lineage>
</organism>
<sequence>MIKIVIPAFLGFASLADEKVIYLRNLEKAFLCARHEAPEFPFSILKDLNSRKLITYHKTLNYLLLVGFNVVDEKGATPSENNVVPFCLSPEQPVRE</sequence>
<gene>
    <name evidence="1" type="ORF">PH362_18480</name>
</gene>
<accession>A0AAW6BJN3</accession>
<proteinExistence type="predicted"/>
<evidence type="ECO:0000313" key="1">
    <source>
        <dbReference type="EMBL" id="MDB6373859.1"/>
    </source>
</evidence>
<dbReference type="Proteomes" id="UP001212996">
    <property type="component" value="Unassembled WGS sequence"/>
</dbReference>
<dbReference type="AlphaFoldDB" id="A0AAW6BJN3"/>
<evidence type="ECO:0000313" key="2">
    <source>
        <dbReference type="Proteomes" id="UP001212996"/>
    </source>
</evidence>
<evidence type="ECO:0008006" key="3">
    <source>
        <dbReference type="Google" id="ProtNLM"/>
    </source>
</evidence>
<reference evidence="1" key="1">
    <citation type="submission" date="2023-01" db="EMBL/GenBank/DDBJ databases">
        <title>Genome sequencing of Photorhabdus bodei 09-20.</title>
        <authorList>
            <person name="Kalindamar S."/>
            <person name="Kumru S."/>
        </authorList>
    </citation>
    <scope>NUCLEOTIDE SEQUENCE</scope>
    <source>
        <strain evidence="1">09-20</strain>
    </source>
</reference>